<protein>
    <recommendedName>
        <fullName evidence="6">N-acetyltransferase domain-containing protein</fullName>
    </recommendedName>
</protein>
<evidence type="ECO:0000259" key="3">
    <source>
        <dbReference type="PROSITE" id="PS51186"/>
    </source>
</evidence>
<dbReference type="PROSITE" id="PS50995">
    <property type="entry name" value="HTH_MARR_2"/>
    <property type="match status" value="1"/>
</dbReference>
<dbReference type="eggNOG" id="COG1846">
    <property type="taxonomic scope" value="Bacteria"/>
</dbReference>
<dbReference type="PRINTS" id="PR00598">
    <property type="entry name" value="HTHMARR"/>
</dbReference>
<dbReference type="CDD" id="cd04301">
    <property type="entry name" value="NAT_SF"/>
    <property type="match status" value="1"/>
</dbReference>
<dbReference type="EMBL" id="ASWJ01000001">
    <property type="protein sequence ID" value="EOW87828.1"/>
    <property type="molecule type" value="Genomic_DNA"/>
</dbReference>
<dbReference type="RefSeq" id="WP_016184258.1">
    <property type="nucleotide sequence ID" value="NZ_JXKI01000017.1"/>
</dbReference>
<dbReference type="GO" id="GO:0008080">
    <property type="term" value="F:N-acetyltransferase activity"/>
    <property type="evidence" value="ECO:0007669"/>
    <property type="project" value="InterPro"/>
</dbReference>
<dbReference type="Pfam" id="PF00583">
    <property type="entry name" value="Acetyltransf_1"/>
    <property type="match status" value="1"/>
</dbReference>
<evidence type="ECO:0000313" key="4">
    <source>
        <dbReference type="EMBL" id="EOW87828.1"/>
    </source>
</evidence>
<dbReference type="InterPro" id="IPR050769">
    <property type="entry name" value="NAT_camello-type"/>
</dbReference>
<dbReference type="Pfam" id="PF01047">
    <property type="entry name" value="MarR"/>
    <property type="match status" value="1"/>
</dbReference>
<proteinExistence type="predicted"/>
<dbReference type="eggNOG" id="COG1246">
    <property type="taxonomic scope" value="Bacteria"/>
</dbReference>
<dbReference type="InterPro" id="IPR036388">
    <property type="entry name" value="WH-like_DNA-bd_sf"/>
</dbReference>
<dbReference type="OrthoDB" id="5419426at2"/>
<evidence type="ECO:0000313" key="5">
    <source>
        <dbReference type="Proteomes" id="UP000014113"/>
    </source>
</evidence>
<evidence type="ECO:0000259" key="2">
    <source>
        <dbReference type="PROSITE" id="PS50995"/>
    </source>
</evidence>
<keyword evidence="1" id="KW-0808">Transferase</keyword>
<sequence length="304" mass="35589">MLSQDQITDIQSFHKVYQHVFKQVDQVVLEAGYSLTERDLLMEMSKTKRCIANTLITQLAIDRSYASRMLKKFEAKGLIQKVTSNNDSRMKYIQLTTLGQQEVQRLTDCQREQISQLFSKLTPTEVEALCQALVQIRNQLTKANDVVTIRSFKPSDIDYIISRHKTLYYAERHLSETFFVYVDQIVYEFVDSYHPETDCLKILVCNEIPAGSIAIKRLDDQLAQLRFFMLEPEMRQRGYGNQLMDLALSFCREKGYRQVCLYTITAQVIARHIYETHGFYLTDRYAKEEWGQGVVEERWVLDLV</sequence>
<keyword evidence="5" id="KW-1185">Reference proteome</keyword>
<dbReference type="InterPro" id="IPR000835">
    <property type="entry name" value="HTH_MarR-typ"/>
</dbReference>
<dbReference type="SUPFAM" id="SSF55729">
    <property type="entry name" value="Acyl-CoA N-acyltransferases (Nat)"/>
    <property type="match status" value="1"/>
</dbReference>
<feature type="domain" description="N-acetyltransferase" evidence="3">
    <location>
        <begin position="147"/>
        <end position="301"/>
    </location>
</feature>
<organism evidence="4 5">
    <name type="scientific">Enterococcus columbae DSM 7374 = ATCC 51263</name>
    <dbReference type="NCBI Taxonomy" id="1121865"/>
    <lineage>
        <taxon>Bacteria</taxon>
        <taxon>Bacillati</taxon>
        <taxon>Bacillota</taxon>
        <taxon>Bacilli</taxon>
        <taxon>Lactobacillales</taxon>
        <taxon>Enterococcaceae</taxon>
        <taxon>Enterococcus</taxon>
    </lineage>
</organism>
<feature type="domain" description="HTH marR-type" evidence="2">
    <location>
        <begin position="1"/>
        <end position="138"/>
    </location>
</feature>
<dbReference type="AlphaFoldDB" id="S0KH93"/>
<dbReference type="InterPro" id="IPR016181">
    <property type="entry name" value="Acyl_CoA_acyltransferase"/>
</dbReference>
<evidence type="ECO:0008006" key="6">
    <source>
        <dbReference type="Google" id="ProtNLM"/>
    </source>
</evidence>
<dbReference type="InterPro" id="IPR000182">
    <property type="entry name" value="GNAT_dom"/>
</dbReference>
<dbReference type="PANTHER" id="PTHR13947:SF37">
    <property type="entry name" value="LD18367P"/>
    <property type="match status" value="1"/>
</dbReference>
<accession>S0KH93</accession>
<dbReference type="SUPFAM" id="SSF46785">
    <property type="entry name" value="Winged helix' DNA-binding domain"/>
    <property type="match status" value="1"/>
</dbReference>
<dbReference type="STRING" id="1121865.OMW_02161"/>
<reference evidence="4 5" key="1">
    <citation type="submission" date="2013-03" db="EMBL/GenBank/DDBJ databases">
        <title>The Genome Sequence of Enterococcus columbae ATCC_51263 (PacBio/Illumina hybrid assembly).</title>
        <authorList>
            <consortium name="The Broad Institute Genomics Platform"/>
            <consortium name="The Broad Institute Genome Sequencing Center for Infectious Disease"/>
            <person name="Earl A."/>
            <person name="Russ C."/>
            <person name="Gilmore M."/>
            <person name="Surin D."/>
            <person name="Walker B."/>
            <person name="Young S."/>
            <person name="Zeng Q."/>
            <person name="Gargeya S."/>
            <person name="Fitzgerald M."/>
            <person name="Haas B."/>
            <person name="Abouelleil A."/>
            <person name="Allen A.W."/>
            <person name="Alvarado L."/>
            <person name="Arachchi H.M."/>
            <person name="Berlin A.M."/>
            <person name="Chapman S.B."/>
            <person name="Gainer-Dewar J."/>
            <person name="Goldberg J."/>
            <person name="Griggs A."/>
            <person name="Gujja S."/>
            <person name="Hansen M."/>
            <person name="Howarth C."/>
            <person name="Imamovic A."/>
            <person name="Ireland A."/>
            <person name="Larimer J."/>
            <person name="McCowan C."/>
            <person name="Murphy C."/>
            <person name="Pearson M."/>
            <person name="Poon T.W."/>
            <person name="Priest M."/>
            <person name="Roberts A."/>
            <person name="Saif S."/>
            <person name="Shea T."/>
            <person name="Sisk P."/>
            <person name="Sykes S."/>
            <person name="Wortman J."/>
            <person name="Nusbaum C."/>
            <person name="Birren B."/>
        </authorList>
    </citation>
    <scope>NUCLEOTIDE SEQUENCE [LARGE SCALE GENOMIC DNA]</scope>
    <source>
        <strain evidence="4 5">ATCC 51263</strain>
    </source>
</reference>
<dbReference type="GO" id="GO:0003700">
    <property type="term" value="F:DNA-binding transcription factor activity"/>
    <property type="evidence" value="ECO:0007669"/>
    <property type="project" value="InterPro"/>
</dbReference>
<comment type="caution">
    <text evidence="4">The sequence shown here is derived from an EMBL/GenBank/DDBJ whole genome shotgun (WGS) entry which is preliminary data.</text>
</comment>
<name>S0KH93_9ENTE</name>
<evidence type="ECO:0000256" key="1">
    <source>
        <dbReference type="ARBA" id="ARBA00022679"/>
    </source>
</evidence>
<dbReference type="SMART" id="SM00347">
    <property type="entry name" value="HTH_MARR"/>
    <property type="match status" value="1"/>
</dbReference>
<dbReference type="Proteomes" id="UP000014113">
    <property type="component" value="Unassembled WGS sequence"/>
</dbReference>
<dbReference type="InterPro" id="IPR036390">
    <property type="entry name" value="WH_DNA-bd_sf"/>
</dbReference>
<gene>
    <name evidence="4" type="ORF">I568_00114</name>
</gene>
<dbReference type="PATRIC" id="fig|1121865.3.peg.2106"/>
<dbReference type="PROSITE" id="PS51186">
    <property type="entry name" value="GNAT"/>
    <property type="match status" value="1"/>
</dbReference>
<dbReference type="Gene3D" id="3.40.630.30">
    <property type="match status" value="1"/>
</dbReference>
<dbReference type="Gene3D" id="1.10.10.10">
    <property type="entry name" value="Winged helix-like DNA-binding domain superfamily/Winged helix DNA-binding domain"/>
    <property type="match status" value="1"/>
</dbReference>
<dbReference type="PANTHER" id="PTHR13947">
    <property type="entry name" value="GNAT FAMILY N-ACETYLTRANSFERASE"/>
    <property type="match status" value="1"/>
</dbReference>